<evidence type="ECO:0000313" key="7">
    <source>
        <dbReference type="Proteomes" id="UP000004095"/>
    </source>
</evidence>
<dbReference type="InterPro" id="IPR036457">
    <property type="entry name" value="PPM-type-like_dom_sf"/>
</dbReference>
<dbReference type="OrthoDB" id="1119265at2"/>
<keyword evidence="6" id="KW-0808">Transferase</keyword>
<gene>
    <name evidence="6" type="ORF">M23134_03614</name>
</gene>
<dbReference type="EMBL" id="AAWS01000028">
    <property type="protein sequence ID" value="EAY26962.1"/>
    <property type="molecule type" value="Genomic_DNA"/>
</dbReference>
<evidence type="ECO:0000259" key="5">
    <source>
        <dbReference type="Pfam" id="PF07696"/>
    </source>
</evidence>
<organism evidence="6 7">
    <name type="scientific">Microscilla marina ATCC 23134</name>
    <dbReference type="NCBI Taxonomy" id="313606"/>
    <lineage>
        <taxon>Bacteria</taxon>
        <taxon>Pseudomonadati</taxon>
        <taxon>Bacteroidota</taxon>
        <taxon>Cytophagia</taxon>
        <taxon>Cytophagales</taxon>
        <taxon>Microscillaceae</taxon>
        <taxon>Microscilla</taxon>
    </lineage>
</organism>
<feature type="transmembrane region" description="Helical" evidence="2">
    <location>
        <begin position="322"/>
        <end position="339"/>
    </location>
</feature>
<feature type="transmembrane region" description="Helical" evidence="2">
    <location>
        <begin position="262"/>
        <end position="284"/>
    </location>
</feature>
<dbReference type="AlphaFoldDB" id="A1ZRQ7"/>
<sequence>MLFVFLLRLKLLQKYLIPHHSILPFCYVILLWGSTTQIQAQAPFVLQQNQTYLPSKQAVYLEDKRGKLTFEQVKSKRFTPSKKASLNFGYTSSAYWVRLQLRNDTEYNDWRILSAITYHNSLGFWVKNDKGDWVHRQTGCVYPLSSQGNQEHIGYVFPLDLPKGKVVTVYFRLQSFAPLTFPLELVRKESLDIRFQAENLYYGIYFGILIVMMLYNFFIFITLRDKTYIYYVLYIVCMLIIFSGSTGYLFRYVHPNYPILNLYAARLTMGLIVITTSLFTIHFLDIKKYSCLVYRLFLIDMGLAPVAMLLTGFEIYSPATNTLLSLHSPFLLVAGIVAWRKGHSSARYYVVAWSIFLVGAISITLRNAGVLPVNNITNHLVEIGSAIEIVLLSLALADRYRILRLEKEAATRKALDVQKRATEELEVKVQERTYALQEANEEIKTINSSLERQRDDIVSSITYAQRIQKAMLPSENRMEKYLPEHFVIFRPHSIVSGDFYWFKEIQQKQFVIVADCTGHGVPGAFMTMLGFQAITNTVVQKKIYQPDQILNVLDQALRRILNSEGASIRDGMDIVVCQIDKEKSALHYAGAQNPLILVQNNELREVKGDNYSINGYRKNESDQRQFTLHTFDISTPTTFYVYSDGYQDQFGGEQGRKFMKKRFRQLLGTIAHKPVKEQKQILEATLDEWMHSNGKTYKQIDDVLVMGVKTGKFTS</sequence>
<dbReference type="GO" id="GO:0016791">
    <property type="term" value="F:phosphatase activity"/>
    <property type="evidence" value="ECO:0007669"/>
    <property type="project" value="TreeGrafter"/>
</dbReference>
<feature type="domain" description="7TM-DISM receptor extracellular" evidence="5">
    <location>
        <begin position="56"/>
        <end position="186"/>
    </location>
</feature>
<name>A1ZRQ7_MICM2</name>
<evidence type="ECO:0000256" key="1">
    <source>
        <dbReference type="ARBA" id="ARBA00022801"/>
    </source>
</evidence>
<dbReference type="RefSeq" id="WP_004156546.1">
    <property type="nucleotide sequence ID" value="NZ_AAWS01000028.1"/>
</dbReference>
<keyword evidence="7" id="KW-1185">Reference proteome</keyword>
<reference evidence="6 7" key="1">
    <citation type="submission" date="2007-01" db="EMBL/GenBank/DDBJ databases">
        <authorList>
            <person name="Haygood M."/>
            <person name="Podell S."/>
            <person name="Anderson C."/>
            <person name="Hopkinson B."/>
            <person name="Roe K."/>
            <person name="Barbeau K."/>
            <person name="Gaasterland T."/>
            <person name="Ferriera S."/>
            <person name="Johnson J."/>
            <person name="Kravitz S."/>
            <person name="Beeson K."/>
            <person name="Sutton G."/>
            <person name="Rogers Y.-H."/>
            <person name="Friedman R."/>
            <person name="Frazier M."/>
            <person name="Venter J.C."/>
        </authorList>
    </citation>
    <scope>NUCLEOTIDE SEQUENCE [LARGE SCALE GENOMIC DNA]</scope>
    <source>
        <strain evidence="6 7">ATCC 23134</strain>
    </source>
</reference>
<dbReference type="InterPro" id="IPR011622">
    <property type="entry name" value="7TMR_DISM_rcpt_extracell_dom2"/>
</dbReference>
<dbReference type="Proteomes" id="UP000004095">
    <property type="component" value="Unassembled WGS sequence"/>
</dbReference>
<proteinExistence type="predicted"/>
<comment type="caution">
    <text evidence="6">The sequence shown here is derived from an EMBL/GenBank/DDBJ whole genome shotgun (WGS) entry which is preliminary data.</text>
</comment>
<evidence type="ECO:0000259" key="4">
    <source>
        <dbReference type="Pfam" id="PF07695"/>
    </source>
</evidence>
<evidence type="ECO:0000313" key="6">
    <source>
        <dbReference type="EMBL" id="EAY26962.1"/>
    </source>
</evidence>
<dbReference type="GO" id="GO:0004674">
    <property type="term" value="F:protein serine/threonine kinase activity"/>
    <property type="evidence" value="ECO:0007669"/>
    <property type="project" value="UniProtKB-KW"/>
</dbReference>
<keyword evidence="6" id="KW-0418">Kinase</keyword>
<dbReference type="InterPro" id="IPR001932">
    <property type="entry name" value="PPM-type_phosphatase-like_dom"/>
</dbReference>
<keyword evidence="2" id="KW-0812">Transmembrane</keyword>
<feature type="transmembrane region" description="Helical" evidence="2">
    <location>
        <begin position="346"/>
        <end position="365"/>
    </location>
</feature>
<accession>A1ZRQ7</accession>
<dbReference type="Pfam" id="PF07695">
    <property type="entry name" value="7TMR-DISM_7TM"/>
    <property type="match status" value="1"/>
</dbReference>
<dbReference type="eggNOG" id="COG2208">
    <property type="taxonomic scope" value="Bacteria"/>
</dbReference>
<feature type="transmembrane region" description="Helical" evidence="2">
    <location>
        <begin position="296"/>
        <end position="316"/>
    </location>
</feature>
<keyword evidence="1" id="KW-0378">Hydrolase</keyword>
<dbReference type="Gene3D" id="3.60.40.10">
    <property type="entry name" value="PPM-type phosphatase domain"/>
    <property type="match status" value="1"/>
</dbReference>
<evidence type="ECO:0000256" key="2">
    <source>
        <dbReference type="SAM" id="Phobius"/>
    </source>
</evidence>
<dbReference type="Pfam" id="PF07228">
    <property type="entry name" value="SpoIIE"/>
    <property type="match status" value="1"/>
</dbReference>
<dbReference type="PANTHER" id="PTHR43156:SF9">
    <property type="entry name" value="HAMP DOMAIN-CONTAINING PROTEIN"/>
    <property type="match status" value="1"/>
</dbReference>
<keyword evidence="2" id="KW-1133">Transmembrane helix</keyword>
<feature type="transmembrane region" description="Helical" evidence="2">
    <location>
        <begin position="228"/>
        <end position="250"/>
    </location>
</feature>
<dbReference type="Pfam" id="PF07696">
    <property type="entry name" value="7TMR-DISMED2"/>
    <property type="match status" value="1"/>
</dbReference>
<dbReference type="InterPro" id="IPR052016">
    <property type="entry name" value="Bact_Sigma-Reg"/>
</dbReference>
<feature type="domain" description="PPM-type phosphatase" evidence="3">
    <location>
        <begin position="509"/>
        <end position="709"/>
    </location>
</feature>
<evidence type="ECO:0000259" key="3">
    <source>
        <dbReference type="Pfam" id="PF07228"/>
    </source>
</evidence>
<keyword evidence="2" id="KW-0472">Membrane</keyword>
<feature type="domain" description="7TM-DISM receptor extracellular" evidence="4">
    <location>
        <begin position="198"/>
        <end position="399"/>
    </location>
</feature>
<keyword evidence="6" id="KW-0723">Serine/threonine-protein kinase</keyword>
<protein>
    <submittedName>
        <fullName evidence="6">Serine/threonine protein kinases</fullName>
    </submittedName>
</protein>
<dbReference type="PANTHER" id="PTHR43156">
    <property type="entry name" value="STAGE II SPORULATION PROTEIN E-RELATED"/>
    <property type="match status" value="1"/>
</dbReference>
<dbReference type="InterPro" id="IPR011623">
    <property type="entry name" value="7TMR_DISM_rcpt_extracell_dom1"/>
</dbReference>
<feature type="transmembrane region" description="Helical" evidence="2">
    <location>
        <begin position="200"/>
        <end position="221"/>
    </location>
</feature>
<dbReference type="Gene3D" id="2.60.40.2380">
    <property type="match status" value="1"/>
</dbReference>